<accession>A0A6P7J2Z2</accession>
<dbReference type="AlphaFoldDB" id="A0A6P7J2Z2"/>
<feature type="compositionally biased region" description="Basic residues" evidence="7">
    <location>
        <begin position="645"/>
        <end position="655"/>
    </location>
</feature>
<feature type="compositionally biased region" description="Polar residues" evidence="7">
    <location>
        <begin position="856"/>
        <end position="867"/>
    </location>
</feature>
<feature type="region of interest" description="Disordered" evidence="7">
    <location>
        <begin position="800"/>
        <end position="867"/>
    </location>
</feature>
<feature type="region of interest" description="Disordered" evidence="7">
    <location>
        <begin position="632"/>
        <end position="783"/>
    </location>
</feature>
<evidence type="ECO:0000256" key="5">
    <source>
        <dbReference type="ARBA" id="ARBA00023242"/>
    </source>
</evidence>
<feature type="compositionally biased region" description="Polar residues" evidence="7">
    <location>
        <begin position="682"/>
        <end position="701"/>
    </location>
</feature>
<protein>
    <submittedName>
        <fullName evidence="10">Cell division cycle-associated protein 2 isoform X1</fullName>
    </submittedName>
</protein>
<dbReference type="CTD" id="157313"/>
<evidence type="ECO:0000313" key="10">
    <source>
        <dbReference type="RefSeq" id="XP_028271172.1"/>
    </source>
</evidence>
<evidence type="ECO:0000259" key="8">
    <source>
        <dbReference type="Pfam" id="PF15276"/>
    </source>
</evidence>
<feature type="region of interest" description="Disordered" evidence="7">
    <location>
        <begin position="250"/>
        <end position="412"/>
    </location>
</feature>
<dbReference type="Pfam" id="PF15276">
    <property type="entry name" value="PP1_bind"/>
    <property type="match status" value="1"/>
</dbReference>
<dbReference type="FunCoup" id="A0A6P7J2Z2">
    <property type="interactions" value="895"/>
</dbReference>
<dbReference type="GO" id="GO:0005694">
    <property type="term" value="C:chromosome"/>
    <property type="evidence" value="ECO:0007669"/>
    <property type="project" value="TreeGrafter"/>
</dbReference>
<dbReference type="PANTHER" id="PTHR21603">
    <property type="entry name" value="ANTIGEN KI-67-LIKE PROTEIN"/>
    <property type="match status" value="1"/>
</dbReference>
<feature type="compositionally biased region" description="Basic and acidic residues" evidence="7">
    <location>
        <begin position="1"/>
        <end position="19"/>
    </location>
</feature>
<keyword evidence="5" id="KW-0539">Nucleus</keyword>
<feature type="compositionally biased region" description="Basic and acidic residues" evidence="7">
    <location>
        <begin position="560"/>
        <end position="576"/>
    </location>
</feature>
<dbReference type="GO" id="GO:0007088">
    <property type="term" value="P:regulation of mitotic nuclear division"/>
    <property type="evidence" value="ECO:0007669"/>
    <property type="project" value="TreeGrafter"/>
</dbReference>
<evidence type="ECO:0000256" key="1">
    <source>
        <dbReference type="ARBA" id="ARBA00004123"/>
    </source>
</evidence>
<evidence type="ECO:0000256" key="7">
    <source>
        <dbReference type="SAM" id="MobiDB-lite"/>
    </source>
</evidence>
<keyword evidence="6" id="KW-0131">Cell cycle</keyword>
<reference evidence="10" key="1">
    <citation type="submission" date="2025-08" db="UniProtKB">
        <authorList>
            <consortium name="RefSeq"/>
        </authorList>
    </citation>
    <scope>IDENTIFICATION</scope>
</reference>
<proteinExistence type="predicted"/>
<feature type="region of interest" description="Disordered" evidence="7">
    <location>
        <begin position="134"/>
        <end position="186"/>
    </location>
</feature>
<dbReference type="PANTHER" id="PTHR21603:SF16">
    <property type="entry name" value="CELL DIVISION CYCLE-ASSOCIATED PROTEIN 2"/>
    <property type="match status" value="1"/>
</dbReference>
<feature type="domain" description="PP1-binding" evidence="8">
    <location>
        <begin position="315"/>
        <end position="365"/>
    </location>
</feature>
<feature type="region of interest" description="Disordered" evidence="7">
    <location>
        <begin position="1"/>
        <end position="32"/>
    </location>
</feature>
<dbReference type="GO" id="GO:0005634">
    <property type="term" value="C:nucleus"/>
    <property type="evidence" value="ECO:0007669"/>
    <property type="project" value="UniProtKB-SubCell"/>
</dbReference>
<feature type="compositionally biased region" description="Polar residues" evidence="7">
    <location>
        <begin position="577"/>
        <end position="592"/>
    </location>
</feature>
<keyword evidence="2" id="KW-1017">Isopeptide bond</keyword>
<sequence length="867" mass="94580">MAKKEMDTTMGDQEEKISPSEEDTPPVLNETSAPLNFCEMAPSDFGISLKSFTPASSNHKDKSRLAQIKARRRSCVGVRGSPVTNSLIRFIAQQKMKTPPTPQTPELVGSSPFLPQVASTLRQKMASFQSLMDVEESDASDPLPAQDSNTGGCIKTRDYLSDRSSLGGGKENNPLVTPTPRKRRRLGPVKGCSVEIREASTPILHSSLKEQEVEEQQEIQAVKDGPLSSSETVEEAQAVFPQLHVEAVPNVCSPTKTHEQDGGFELQKPSQPLPDDPEAAIPPQHSSPFQSASFPSLLEVKPTGEDGSAGASTVKKKRVRFGGPLSPEFFDKNLPPSTPLQKGGTPALSLTPGGREQLRSVLKTPQRSEQKKSQPQPDLISPTALGSPVLSIPHHRRMPSQVEEDEEKDEKIVFPSIEDLDSAVTSDTECTWDAQPLNLNITFHEESLSQTVTDFDTEASTPSQTDVPDQSPTCPEETQPEAHIEDPVPAPSSHRRKKVCHNLQFTPATEEEPTLNAPARSTSRKRKQSEESEPVKRSTRSAAKSASGKMKLMSNTTRQWSKDVDRSLYGSREHASKNPTLSPITESLSFISRSPAAPQAESCTVPNQETQVIPEMADDNQAVGDLAVTDTLERSSEVSVPSPKSHNKSTIRKGRSLSGLIVGRRGLKKRKVSVAVSEEPQDQTTGQTDELCEDQTTTSLEVSKASVCPPSAEQSSNTELAQRKAKRGKKNLVNGSVQQNHTEERQINHDLEEKAQEDQAAVQQENIQPISDSQEERGAANADLASWQADFNFEDVFKPVATRGQQSVRRSLRNQSNTKQSGDSAGLAWMTRTSPISSKEARRKSQGPQLRPALPVQSSLPAETQDT</sequence>
<dbReference type="InParanoid" id="A0A6P7J2Z2"/>
<gene>
    <name evidence="10" type="primary">cdca2</name>
</gene>
<feature type="region of interest" description="Disordered" evidence="7">
    <location>
        <begin position="450"/>
        <end position="606"/>
    </location>
</feature>
<keyword evidence="10" id="KW-0132">Cell division</keyword>
<feature type="compositionally biased region" description="Polar residues" evidence="7">
    <location>
        <begin position="450"/>
        <end position="473"/>
    </location>
</feature>
<dbReference type="RefSeq" id="XP_028271172.1">
    <property type="nucleotide sequence ID" value="XM_028415371.1"/>
</dbReference>
<evidence type="ECO:0000256" key="2">
    <source>
        <dbReference type="ARBA" id="ARBA00022499"/>
    </source>
</evidence>
<feature type="compositionally biased region" description="Polar residues" evidence="7">
    <location>
        <begin position="761"/>
        <end position="772"/>
    </location>
</feature>
<dbReference type="GO" id="GO:0051983">
    <property type="term" value="P:regulation of chromosome segregation"/>
    <property type="evidence" value="ECO:0007669"/>
    <property type="project" value="TreeGrafter"/>
</dbReference>
<feature type="compositionally biased region" description="Basic and acidic residues" evidence="7">
    <location>
        <begin position="741"/>
        <end position="757"/>
    </location>
</feature>
<comment type="subcellular location">
    <subcellularLocation>
        <location evidence="1">Nucleus</location>
    </subcellularLocation>
</comment>
<dbReference type="GeneID" id="114442091"/>
<evidence type="ECO:0000313" key="9">
    <source>
        <dbReference type="Proteomes" id="UP000515145"/>
    </source>
</evidence>
<keyword evidence="3" id="KW-0597">Phosphoprotein</keyword>
<dbReference type="InterPro" id="IPR029334">
    <property type="entry name" value="PP1-bd"/>
</dbReference>
<keyword evidence="4" id="KW-0832">Ubl conjugation</keyword>
<name>A0A6P7J2Z2_9TELE</name>
<evidence type="ECO:0000256" key="6">
    <source>
        <dbReference type="ARBA" id="ARBA00023306"/>
    </source>
</evidence>
<evidence type="ECO:0000256" key="3">
    <source>
        <dbReference type="ARBA" id="ARBA00022553"/>
    </source>
</evidence>
<dbReference type="OrthoDB" id="9947694at2759"/>
<evidence type="ECO:0000256" key="4">
    <source>
        <dbReference type="ARBA" id="ARBA00022843"/>
    </source>
</evidence>
<dbReference type="Proteomes" id="UP000515145">
    <property type="component" value="Chromosome 9"/>
</dbReference>
<organism evidence="9 10">
    <name type="scientific">Parambassis ranga</name>
    <name type="common">Indian glassy fish</name>
    <dbReference type="NCBI Taxonomy" id="210632"/>
    <lineage>
        <taxon>Eukaryota</taxon>
        <taxon>Metazoa</taxon>
        <taxon>Chordata</taxon>
        <taxon>Craniata</taxon>
        <taxon>Vertebrata</taxon>
        <taxon>Euteleostomi</taxon>
        <taxon>Actinopterygii</taxon>
        <taxon>Neopterygii</taxon>
        <taxon>Teleostei</taxon>
        <taxon>Neoteleostei</taxon>
        <taxon>Acanthomorphata</taxon>
        <taxon>Ovalentaria</taxon>
        <taxon>Ambassidae</taxon>
        <taxon>Parambassis</taxon>
    </lineage>
</organism>
<keyword evidence="9" id="KW-1185">Reference proteome</keyword>
<feature type="compositionally biased region" description="Polar residues" evidence="7">
    <location>
        <begin position="284"/>
        <end position="294"/>
    </location>
</feature>
<feature type="compositionally biased region" description="Polar residues" evidence="7">
    <location>
        <begin position="803"/>
        <end position="823"/>
    </location>
</feature>